<dbReference type="InterPro" id="IPR050536">
    <property type="entry name" value="DtxR_MntR_Metal-Reg"/>
</dbReference>
<dbReference type="Pfam" id="PF01325">
    <property type="entry name" value="Fe_dep_repress"/>
    <property type="match status" value="1"/>
</dbReference>
<dbReference type="GO" id="GO:0003677">
    <property type="term" value="F:DNA binding"/>
    <property type="evidence" value="ECO:0007669"/>
    <property type="project" value="UniProtKB-KW"/>
</dbReference>
<dbReference type="STRING" id="1850246.LPB138_09600"/>
<evidence type="ECO:0000259" key="7">
    <source>
        <dbReference type="PROSITE" id="PS50944"/>
    </source>
</evidence>
<feature type="domain" description="HTH dtxR-type" evidence="7">
    <location>
        <begin position="1"/>
        <end position="67"/>
    </location>
</feature>
<sequence>MKNELTYTEENYLKAIFSLSTKETKGISTNDIAEKLDTKPSSVTDMIKKLAEKKLVNYKKYQGVLLSKEGRKTAVSIVRNHRLWEVFLVDKLDFDWDEVHELAEQLEHIKSTQLTERLDEFLGFPTHDPHGDPIPDKNGNIEHKSTIQLSSVALEVESVVVGVKDSSSDFLKYLNKKGIGIGNTIKIIHKETFDKSLEILIDNKATLITEEVAKNLFVKEIKV</sequence>
<dbReference type="InterPro" id="IPR007167">
    <property type="entry name" value="Fe-transptr_FeoA-like"/>
</dbReference>
<dbReference type="AlphaFoldDB" id="A0A1D8P8N2"/>
<evidence type="ECO:0000256" key="6">
    <source>
        <dbReference type="ARBA" id="ARBA00025185"/>
    </source>
</evidence>
<dbReference type="SMART" id="SM00529">
    <property type="entry name" value="HTH_DTXR"/>
    <property type="match status" value="1"/>
</dbReference>
<dbReference type="InterPro" id="IPR022687">
    <property type="entry name" value="HTH_DTXR"/>
</dbReference>
<dbReference type="Pfam" id="PF02742">
    <property type="entry name" value="Fe_dep_repr_C"/>
    <property type="match status" value="1"/>
</dbReference>
<evidence type="ECO:0000256" key="5">
    <source>
        <dbReference type="ARBA" id="ARBA00023163"/>
    </source>
</evidence>
<dbReference type="InterPro" id="IPR022689">
    <property type="entry name" value="Iron_dep_repressor"/>
</dbReference>
<name>A0A1D8P8N2_9FLAO</name>
<dbReference type="Gene3D" id="1.10.10.10">
    <property type="entry name" value="Winged helix-like DNA-binding domain superfamily/Winged helix DNA-binding domain"/>
    <property type="match status" value="1"/>
</dbReference>
<dbReference type="PANTHER" id="PTHR33238">
    <property type="entry name" value="IRON (METAL) DEPENDENT REPRESSOR, DTXR FAMILY"/>
    <property type="match status" value="1"/>
</dbReference>
<dbReference type="Gene3D" id="1.10.60.10">
    <property type="entry name" value="Iron dependent repressor, metal binding and dimerisation domain"/>
    <property type="match status" value="1"/>
</dbReference>
<dbReference type="EMBL" id="CP017478">
    <property type="protein sequence ID" value="AOW20910.1"/>
    <property type="molecule type" value="Genomic_DNA"/>
</dbReference>
<dbReference type="Pfam" id="PF04023">
    <property type="entry name" value="FeoA"/>
    <property type="match status" value="1"/>
</dbReference>
<comment type="function">
    <text evidence="6">In the presence of manganese, represses expression of mntH and mntS. Up-regulates expression of mntP.</text>
</comment>
<dbReference type="OrthoDB" id="9791355at2"/>
<protein>
    <recommendedName>
        <fullName evidence="2">Transcriptional regulator MntR</fullName>
    </recommendedName>
</protein>
<evidence type="ECO:0000256" key="3">
    <source>
        <dbReference type="ARBA" id="ARBA00023015"/>
    </source>
</evidence>
<keyword evidence="3" id="KW-0805">Transcription regulation</keyword>
<proteinExistence type="inferred from homology"/>
<dbReference type="SUPFAM" id="SSF46785">
    <property type="entry name" value="Winged helix' DNA-binding domain"/>
    <property type="match status" value="1"/>
</dbReference>
<organism evidence="8 9">
    <name type="scientific">Urechidicola croceus</name>
    <dbReference type="NCBI Taxonomy" id="1850246"/>
    <lineage>
        <taxon>Bacteria</taxon>
        <taxon>Pseudomonadati</taxon>
        <taxon>Bacteroidota</taxon>
        <taxon>Flavobacteriia</taxon>
        <taxon>Flavobacteriales</taxon>
        <taxon>Flavobacteriaceae</taxon>
        <taxon>Urechidicola</taxon>
    </lineage>
</organism>
<gene>
    <name evidence="8" type="ORF">LPB138_09600</name>
</gene>
<dbReference type="KEGG" id="lul:LPB138_09600"/>
<dbReference type="Proteomes" id="UP000176050">
    <property type="component" value="Chromosome"/>
</dbReference>
<dbReference type="InterPro" id="IPR036421">
    <property type="entry name" value="Fe_dep_repressor_sf"/>
</dbReference>
<keyword evidence="9" id="KW-1185">Reference proteome</keyword>
<dbReference type="GO" id="GO:0046914">
    <property type="term" value="F:transition metal ion binding"/>
    <property type="evidence" value="ECO:0007669"/>
    <property type="project" value="InterPro"/>
</dbReference>
<dbReference type="SUPFAM" id="SSF47979">
    <property type="entry name" value="Iron-dependent repressor protein, dimerization domain"/>
    <property type="match status" value="1"/>
</dbReference>
<evidence type="ECO:0000313" key="8">
    <source>
        <dbReference type="EMBL" id="AOW20910.1"/>
    </source>
</evidence>
<reference evidence="8 9" key="1">
    <citation type="submission" date="2016-10" db="EMBL/GenBank/DDBJ databases">
        <title>Lutibacter sp. LPB0138, isolated from marine gastropod.</title>
        <authorList>
            <person name="Kim E."/>
            <person name="Yi H."/>
        </authorList>
    </citation>
    <scope>NUCLEOTIDE SEQUENCE [LARGE SCALE GENOMIC DNA]</scope>
    <source>
        <strain evidence="8 9">LPB0138</strain>
    </source>
</reference>
<dbReference type="InterPro" id="IPR036388">
    <property type="entry name" value="WH-like_DNA-bd_sf"/>
</dbReference>
<accession>A0A1D8P8N2</accession>
<dbReference type="InterPro" id="IPR038157">
    <property type="entry name" value="FeoA_core_dom"/>
</dbReference>
<keyword evidence="5" id="KW-0804">Transcription</keyword>
<dbReference type="Gene3D" id="2.30.30.90">
    <property type="match status" value="1"/>
</dbReference>
<evidence type="ECO:0000256" key="4">
    <source>
        <dbReference type="ARBA" id="ARBA00023125"/>
    </source>
</evidence>
<evidence type="ECO:0000256" key="1">
    <source>
        <dbReference type="ARBA" id="ARBA00007871"/>
    </source>
</evidence>
<dbReference type="RefSeq" id="WP_070237074.1">
    <property type="nucleotide sequence ID" value="NZ_CP017478.1"/>
</dbReference>
<comment type="similarity">
    <text evidence="1">Belongs to the DtxR/MntR family.</text>
</comment>
<dbReference type="PROSITE" id="PS50944">
    <property type="entry name" value="HTH_DTXR"/>
    <property type="match status" value="1"/>
</dbReference>
<dbReference type="InterPro" id="IPR036390">
    <property type="entry name" value="WH_DNA-bd_sf"/>
</dbReference>
<dbReference type="InterPro" id="IPR001367">
    <property type="entry name" value="Fe_dep_repressor"/>
</dbReference>
<evidence type="ECO:0000256" key="2">
    <source>
        <dbReference type="ARBA" id="ARBA00022386"/>
    </source>
</evidence>
<dbReference type="GO" id="GO:0003700">
    <property type="term" value="F:DNA-binding transcription factor activity"/>
    <property type="evidence" value="ECO:0007669"/>
    <property type="project" value="InterPro"/>
</dbReference>
<evidence type="ECO:0000313" key="9">
    <source>
        <dbReference type="Proteomes" id="UP000176050"/>
    </source>
</evidence>
<dbReference type="GO" id="GO:0046983">
    <property type="term" value="F:protein dimerization activity"/>
    <property type="evidence" value="ECO:0007669"/>
    <property type="project" value="InterPro"/>
</dbReference>
<dbReference type="PANTHER" id="PTHR33238:SF7">
    <property type="entry name" value="IRON-DEPENDENT TRANSCRIPTIONAL REGULATOR"/>
    <property type="match status" value="1"/>
</dbReference>
<keyword evidence="4" id="KW-0238">DNA-binding</keyword>